<dbReference type="InterPro" id="IPR036010">
    <property type="entry name" value="2Fe-2S_ferredoxin-like_sf"/>
</dbReference>
<dbReference type="InterPro" id="IPR036188">
    <property type="entry name" value="FAD/NAD-bd_sf"/>
</dbReference>
<dbReference type="PRINTS" id="PR00411">
    <property type="entry name" value="PNDRDTASEI"/>
</dbReference>
<feature type="domain" description="FAD/NAD(P)-binding" evidence="4">
    <location>
        <begin position="353"/>
        <end position="680"/>
    </location>
</feature>
<reference evidence="5 6" key="1">
    <citation type="submission" date="2018-10" db="EMBL/GenBank/DDBJ databases">
        <title>Relationship between Morphology and Antimicrobial Activity in Streptomyces.</title>
        <authorList>
            <person name="Kang H.J."/>
            <person name="Kim S.B."/>
        </authorList>
    </citation>
    <scope>NUCLEOTIDE SEQUENCE [LARGE SCALE GENOMIC DNA]</scope>
    <source>
        <strain evidence="5 6">BH38</strain>
    </source>
</reference>
<feature type="domain" description="BFD-like [2Fe-2S]-binding" evidence="3">
    <location>
        <begin position="738"/>
        <end position="785"/>
    </location>
</feature>
<dbReference type="GO" id="GO:0051536">
    <property type="term" value="F:iron-sulfur cluster binding"/>
    <property type="evidence" value="ECO:0007669"/>
    <property type="project" value="InterPro"/>
</dbReference>
<dbReference type="InterPro" id="IPR023753">
    <property type="entry name" value="FAD/NAD-binding_dom"/>
</dbReference>
<dbReference type="PANTHER" id="PTHR42949:SF3">
    <property type="entry name" value="ANAEROBIC GLYCEROL-3-PHOSPHATE DEHYDROGENASE SUBUNIT B"/>
    <property type="match status" value="1"/>
</dbReference>
<dbReference type="Gene3D" id="3.10.20.440">
    <property type="entry name" value="2Fe-2S iron-sulphur cluster binding domain, sarcosine oxidase, alpha subunit, N-terminal domain"/>
    <property type="match status" value="1"/>
</dbReference>
<feature type="compositionally biased region" description="Low complexity" evidence="2">
    <location>
        <begin position="260"/>
        <end position="280"/>
    </location>
</feature>
<evidence type="ECO:0000313" key="6">
    <source>
        <dbReference type="Proteomes" id="UP000271554"/>
    </source>
</evidence>
<sequence length="838" mass="83732">MARTPEELAGARPGPPFEITLDGRPIPALPGQSVAAALWAAGVLAWRRTRVGGRGGGAFCGIGACYECLATVNGVPNRRACLVRAGAGDAVVTQSGAGWGAGPFAQFPAPLGGAASPSSADRAGPFAQFPAPLGGAASPSSADRAGLGAQFPAPLGGLGGEGVVASGGSGCNPAELSGGPGSNAAEHSGGPDCNPARGAGNCASAPARSADEGEGGDAGPAEALEGRGSSPARGAGNCASAPARSAGEGGDAGPAEVSEGRGCNAARGAGNCASAPARSADGGGDAGPAEASEGRGSSPARGAGNCAGAPARSADEGEGGDAGPAEALEGRGSSPARGAGNCASGPVRSAGEYDLVVVGGGPAGVVGAATAAELGLRVAVVDLGPHVGGQFYRTPAAELNATRPDALHHDWPTFERWHERMDAPRVTRLARHHVWAIERHAEQEWTVHAVTGADGNDTRPVRIPARAVLLATGAYERQLPFKGWTLPGVVGAGGAQAMLKGGLVLPGKRVVVAGSGPLLLAVASSLAEAGADVPAVIEASGYLGYARHPRTLATNPHKLIEAATHGTTLLRHRVPLRTRSAVTEVHGAERVEAVTVTRLDERWRPVPGTWREIACDALAVGHGLVPAIELATTLGCATRVTPDHTLALALDTRQETSVRGLWAAGEPGGVGGVQMALAEGELAARAIAARLGAYPGPGGRVRRLRSRRTRLRTFAEAMAALHAPGPGWSEWLGDDTEVCRCEEVTAGAIREAVREQGARDARTVKLLTRAGMGWCQGRTCGAAVACLAGDGQPPAQRRPFAVPVPLGALAALAPAAPEDPPLAAPAPAAAVTPEESQT</sequence>
<dbReference type="Gene3D" id="1.10.10.1100">
    <property type="entry name" value="BFD-like [2Fe-2S]-binding domain"/>
    <property type="match status" value="1"/>
</dbReference>
<dbReference type="AlphaFoldDB" id="A0A387HEI8"/>
<organism evidence="5 6">
    <name type="scientific">Streptomyces hundungensis</name>
    <dbReference type="NCBI Taxonomy" id="1077946"/>
    <lineage>
        <taxon>Bacteria</taxon>
        <taxon>Bacillati</taxon>
        <taxon>Actinomycetota</taxon>
        <taxon>Actinomycetes</taxon>
        <taxon>Kitasatosporales</taxon>
        <taxon>Streptomycetaceae</taxon>
        <taxon>Streptomyces</taxon>
    </lineage>
</organism>
<feature type="region of interest" description="Disordered" evidence="2">
    <location>
        <begin position="816"/>
        <end position="838"/>
    </location>
</feature>
<proteinExistence type="predicted"/>
<keyword evidence="6" id="KW-1185">Reference proteome</keyword>
<dbReference type="Pfam" id="PF13510">
    <property type="entry name" value="Fer2_4"/>
    <property type="match status" value="1"/>
</dbReference>
<evidence type="ECO:0000256" key="1">
    <source>
        <dbReference type="ARBA" id="ARBA00023002"/>
    </source>
</evidence>
<evidence type="ECO:0000256" key="2">
    <source>
        <dbReference type="SAM" id="MobiDB-lite"/>
    </source>
</evidence>
<dbReference type="Pfam" id="PF04324">
    <property type="entry name" value="Fer2_BFD"/>
    <property type="match status" value="1"/>
</dbReference>
<protein>
    <submittedName>
        <fullName evidence="5">Hydrogen cyanide synthase subunit HcnB</fullName>
        <ecNumber evidence="5">1.4.99.5</ecNumber>
    </submittedName>
</protein>
<dbReference type="GO" id="GO:0050622">
    <property type="term" value="F:glycine dehydrogenase (cyanide-forming) activity"/>
    <property type="evidence" value="ECO:0007669"/>
    <property type="project" value="UniProtKB-EC"/>
</dbReference>
<dbReference type="EMBL" id="CP032698">
    <property type="protein sequence ID" value="AYG81899.1"/>
    <property type="molecule type" value="Genomic_DNA"/>
</dbReference>
<dbReference type="EC" id="1.4.99.5" evidence="5"/>
<dbReference type="CDD" id="cd19946">
    <property type="entry name" value="GlpA-like_Fer2_BFD-like"/>
    <property type="match status" value="1"/>
</dbReference>
<feature type="region of interest" description="Disordered" evidence="2">
    <location>
        <begin position="200"/>
        <end position="343"/>
    </location>
</feature>
<accession>A0A387HEI8</accession>
<feature type="region of interest" description="Disordered" evidence="2">
    <location>
        <begin position="112"/>
        <end position="145"/>
    </location>
</feature>
<dbReference type="SUPFAM" id="SSF51905">
    <property type="entry name" value="FAD/NAD(P)-binding domain"/>
    <property type="match status" value="1"/>
</dbReference>
<dbReference type="KEGG" id="shun:DWB77_04066"/>
<dbReference type="InterPro" id="IPR041854">
    <property type="entry name" value="BFD-like_2Fe2S-bd_dom_sf"/>
</dbReference>
<dbReference type="OrthoDB" id="9801699at2"/>
<dbReference type="PRINTS" id="PR00368">
    <property type="entry name" value="FADPNR"/>
</dbReference>
<dbReference type="Pfam" id="PF07992">
    <property type="entry name" value="Pyr_redox_2"/>
    <property type="match status" value="1"/>
</dbReference>
<feature type="compositionally biased region" description="Low complexity" evidence="2">
    <location>
        <begin position="825"/>
        <end position="838"/>
    </location>
</feature>
<dbReference type="InterPro" id="IPR042204">
    <property type="entry name" value="2Fe-2S-bd_N"/>
</dbReference>
<dbReference type="Gene3D" id="3.50.50.60">
    <property type="entry name" value="FAD/NAD(P)-binding domain"/>
    <property type="match status" value="2"/>
</dbReference>
<evidence type="ECO:0000259" key="4">
    <source>
        <dbReference type="Pfam" id="PF07992"/>
    </source>
</evidence>
<dbReference type="InterPro" id="IPR007419">
    <property type="entry name" value="BFD-like_2Fe2S-bd_dom"/>
</dbReference>
<evidence type="ECO:0000259" key="3">
    <source>
        <dbReference type="Pfam" id="PF04324"/>
    </source>
</evidence>
<evidence type="ECO:0000313" key="5">
    <source>
        <dbReference type="EMBL" id="AYG81899.1"/>
    </source>
</evidence>
<dbReference type="InterPro" id="IPR051691">
    <property type="entry name" value="Metab_Enz_Cyan_OpOx_G3PDH"/>
</dbReference>
<dbReference type="SUPFAM" id="SSF54292">
    <property type="entry name" value="2Fe-2S ferredoxin-like"/>
    <property type="match status" value="1"/>
</dbReference>
<name>A0A387HEI8_9ACTN</name>
<feature type="compositionally biased region" description="Low complexity" evidence="2">
    <location>
        <begin position="130"/>
        <end position="142"/>
    </location>
</feature>
<dbReference type="PANTHER" id="PTHR42949">
    <property type="entry name" value="ANAEROBIC GLYCEROL-3-PHOSPHATE DEHYDROGENASE SUBUNIT B"/>
    <property type="match status" value="1"/>
</dbReference>
<dbReference type="Proteomes" id="UP000271554">
    <property type="component" value="Chromosome"/>
</dbReference>
<keyword evidence="1 5" id="KW-0560">Oxidoreductase</keyword>
<gene>
    <name evidence="5" type="primary">hcnB</name>
    <name evidence="5" type="ORF">DWB77_04066</name>
</gene>